<dbReference type="SUPFAM" id="SSF53474">
    <property type="entry name" value="alpha/beta-Hydrolases"/>
    <property type="match status" value="1"/>
</dbReference>
<dbReference type="InterPro" id="IPR005944">
    <property type="entry name" value="Pro_iminopeptidase"/>
</dbReference>
<keyword evidence="4 8" id="KW-0031">Aminopeptidase</keyword>
<evidence type="ECO:0000313" key="11">
    <source>
        <dbReference type="EMBL" id="WXL28376.1"/>
    </source>
</evidence>
<evidence type="ECO:0000256" key="4">
    <source>
        <dbReference type="ARBA" id="ARBA00022438"/>
    </source>
</evidence>
<dbReference type="InterPro" id="IPR000073">
    <property type="entry name" value="AB_hydrolase_1"/>
</dbReference>
<dbReference type="RefSeq" id="WP_205499269.1">
    <property type="nucleotide sequence ID" value="NZ_CP148066.1"/>
</dbReference>
<dbReference type="PANTHER" id="PTHR43722">
    <property type="entry name" value="PROLINE IMINOPEPTIDASE"/>
    <property type="match status" value="1"/>
</dbReference>
<comment type="catalytic activity">
    <reaction evidence="1 8 9">
        <text>Release of N-terminal proline from a peptide.</text>
        <dbReference type="EC" id="3.4.11.5"/>
    </reaction>
</comment>
<feature type="domain" description="AB hydrolase-1" evidence="10">
    <location>
        <begin position="32"/>
        <end position="289"/>
    </location>
</feature>
<evidence type="ECO:0000259" key="10">
    <source>
        <dbReference type="Pfam" id="PF00561"/>
    </source>
</evidence>
<dbReference type="InterPro" id="IPR029058">
    <property type="entry name" value="AB_hydrolase_fold"/>
</dbReference>
<organism evidence="11 12">
    <name type="scientific">[Mycoplasma] gypis</name>
    <dbReference type="NCBI Taxonomy" id="92404"/>
    <lineage>
        <taxon>Bacteria</taxon>
        <taxon>Bacillati</taxon>
        <taxon>Mycoplasmatota</taxon>
        <taxon>Mycoplasmoidales</taxon>
        <taxon>Metamycoplasmataceae</taxon>
        <taxon>Metamycoplasma</taxon>
    </lineage>
</organism>
<dbReference type="GO" id="GO:0004177">
    <property type="term" value="F:aminopeptidase activity"/>
    <property type="evidence" value="ECO:0007669"/>
    <property type="project" value="UniProtKB-KW"/>
</dbReference>
<dbReference type="Pfam" id="PF00561">
    <property type="entry name" value="Abhydrolase_1"/>
    <property type="match status" value="1"/>
</dbReference>
<evidence type="ECO:0000256" key="8">
    <source>
        <dbReference type="PIRNR" id="PIRNR006431"/>
    </source>
</evidence>
<proteinExistence type="inferred from homology"/>
<comment type="similarity">
    <text evidence="3 8 9">Belongs to the peptidase S33 family.</text>
</comment>
<evidence type="ECO:0000313" key="12">
    <source>
        <dbReference type="Proteomes" id="UP001460679"/>
    </source>
</evidence>
<keyword evidence="12" id="KW-1185">Reference proteome</keyword>
<evidence type="ECO:0000256" key="3">
    <source>
        <dbReference type="ARBA" id="ARBA00010088"/>
    </source>
</evidence>
<accession>A0ABZ2RQK6</accession>
<keyword evidence="7 8" id="KW-0378">Hydrolase</keyword>
<evidence type="ECO:0000256" key="7">
    <source>
        <dbReference type="ARBA" id="ARBA00022801"/>
    </source>
</evidence>
<comment type="subcellular location">
    <subcellularLocation>
        <location evidence="2 8">Cytoplasm</location>
    </subcellularLocation>
</comment>
<keyword evidence="6 8" id="KW-0645">Protease</keyword>
<dbReference type="Gene3D" id="3.40.50.1820">
    <property type="entry name" value="alpha/beta hydrolase"/>
    <property type="match status" value="1"/>
</dbReference>
<dbReference type="EC" id="3.4.11.5" evidence="8 9"/>
<reference evidence="11" key="1">
    <citation type="submission" date="2024-03" db="EMBL/GenBank/DDBJ databases">
        <title>Complete genome sequence of Mycoplasma gypis type strain B1/T1.</title>
        <authorList>
            <person name="Spergser J."/>
        </authorList>
    </citation>
    <scope>NUCLEOTIDE SEQUENCE [LARGE SCALE GENOMIC DNA]</scope>
    <source>
        <strain evidence="11">B1/T1</strain>
    </source>
</reference>
<evidence type="ECO:0000256" key="9">
    <source>
        <dbReference type="RuleBase" id="RU003421"/>
    </source>
</evidence>
<name>A0ABZ2RQK6_9BACT</name>
<dbReference type="NCBIfam" id="TIGR01249">
    <property type="entry name" value="pro_imino_pep_1"/>
    <property type="match status" value="1"/>
</dbReference>
<evidence type="ECO:0000256" key="6">
    <source>
        <dbReference type="ARBA" id="ARBA00022670"/>
    </source>
</evidence>
<keyword evidence="5 8" id="KW-0963">Cytoplasm</keyword>
<dbReference type="PIRSF" id="PIRSF006431">
    <property type="entry name" value="Pept_S33"/>
    <property type="match status" value="1"/>
</dbReference>
<gene>
    <name evidence="11" type="primary">pip</name>
    <name evidence="11" type="ORF">WG616_03365</name>
</gene>
<evidence type="ECO:0000256" key="2">
    <source>
        <dbReference type="ARBA" id="ARBA00004496"/>
    </source>
</evidence>
<dbReference type="EMBL" id="CP148066">
    <property type="protein sequence ID" value="WXL28376.1"/>
    <property type="molecule type" value="Genomic_DNA"/>
</dbReference>
<evidence type="ECO:0000256" key="1">
    <source>
        <dbReference type="ARBA" id="ARBA00001585"/>
    </source>
</evidence>
<dbReference type="Proteomes" id="UP001460679">
    <property type="component" value="Chromosome"/>
</dbReference>
<dbReference type="PRINTS" id="PR00793">
    <property type="entry name" value="PROAMNOPTASE"/>
</dbReference>
<dbReference type="PANTHER" id="PTHR43722:SF1">
    <property type="entry name" value="PROLINE IMINOPEPTIDASE"/>
    <property type="match status" value="1"/>
</dbReference>
<evidence type="ECO:0000256" key="5">
    <source>
        <dbReference type="ARBA" id="ARBA00022490"/>
    </source>
</evidence>
<dbReference type="InterPro" id="IPR002410">
    <property type="entry name" value="Peptidase_S33"/>
</dbReference>
<sequence length="311" mass="35865">MFYTHEEFEEYQIEKEGHVIFFQTSGNKKGIPVIFVHGGPGGGTSKTDTKYFDPKKYFVILFDQRGCGLSTPSANIENNTTQDLISDMESIRETLKIEKWVVFGGSWGTTLSLLYTQKHTHNVLELVLRGVFLCRQSDLEWLYGKNGAATFFTREYETFSKYAKTTDVTQLIDFYYSKIKNPDIRVSYQAAKKWADWEMGLVTLLPDPVDIPRVQDTINFSLLETHYFANKCFIEENQIIQNMDKIKMIPATIIHGRYDVDCRVSSAYELSKYFKYVDFQIIEGAGHSSREKGIAKALLETMEKIKTKYVL</sequence>
<protein>
    <recommendedName>
        <fullName evidence="8 9">Proline iminopeptidase</fullName>
        <shortName evidence="8">PIP</shortName>
        <ecNumber evidence="8 9">3.4.11.5</ecNumber>
    </recommendedName>
    <alternativeName>
        <fullName evidence="8">Prolyl aminopeptidase</fullName>
    </alternativeName>
</protein>